<organism evidence="1 4">
    <name type="scientific">Streptomyces acidiscabies</name>
    <dbReference type="NCBI Taxonomy" id="42234"/>
    <lineage>
        <taxon>Bacteria</taxon>
        <taxon>Bacillati</taxon>
        <taxon>Actinomycetota</taxon>
        <taxon>Actinomycetes</taxon>
        <taxon>Kitasatosporales</taxon>
        <taxon>Streptomycetaceae</taxon>
        <taxon>Streptomyces</taxon>
    </lineage>
</organism>
<evidence type="ECO:0000313" key="1">
    <source>
        <dbReference type="EMBL" id="MDX2967028.1"/>
    </source>
</evidence>
<dbReference type="EMBL" id="JARAWP010000015">
    <property type="protein sequence ID" value="MDX3021329.1"/>
    <property type="molecule type" value="Genomic_DNA"/>
</dbReference>
<dbReference type="Proteomes" id="UP001272987">
    <property type="component" value="Unassembled WGS sequence"/>
</dbReference>
<evidence type="ECO:0000313" key="4">
    <source>
        <dbReference type="Proteomes" id="UP001282288"/>
    </source>
</evidence>
<protein>
    <submittedName>
        <fullName evidence="1">Esterase</fullName>
    </submittedName>
</protein>
<proteinExistence type="predicted"/>
<reference evidence="1 3" key="1">
    <citation type="journal article" date="2023" name="Microb. Genom.">
        <title>Mesoterricola silvestris gen. nov., sp. nov., Mesoterricola sediminis sp. nov., Geothrix oryzae sp. nov., Geothrix edaphica sp. nov., Geothrix rubra sp. nov., and Geothrix limicola sp. nov., six novel members of Acidobacteriota isolated from soils.</title>
        <authorList>
            <person name="Weisberg A.J."/>
            <person name="Pearce E."/>
            <person name="Kramer C.G."/>
            <person name="Chang J.H."/>
            <person name="Clarke C.R."/>
        </authorList>
    </citation>
    <scope>NUCLEOTIDE SEQUENCE</scope>
    <source>
        <strain evidence="2 3">NB05-1H</strain>
        <strain evidence="1">NRRL_B-16521</strain>
    </source>
</reference>
<evidence type="ECO:0000313" key="2">
    <source>
        <dbReference type="EMBL" id="MDX3021329.1"/>
    </source>
</evidence>
<dbReference type="RefSeq" id="WP_010349946.1">
    <property type="nucleotide sequence ID" value="NZ_BCMK01000191.1"/>
</dbReference>
<accession>A0AAP6BM10</accession>
<evidence type="ECO:0000313" key="3">
    <source>
        <dbReference type="Proteomes" id="UP001272987"/>
    </source>
</evidence>
<dbReference type="GeneID" id="69810926"/>
<gene>
    <name evidence="1" type="ORF">PV399_46150</name>
    <name evidence="2" type="ORF">PV666_26060</name>
</gene>
<sequence>MPPETRGALVLTAPHTPDRPIHIRWLTDDTPLALGQVALHWEPAPTGWNVQAHLGLATGPVRLATWPNSPDHWPDITRPTLHEVRSLCSALRVATRALNHSLALPT</sequence>
<keyword evidence="3" id="KW-1185">Reference proteome</keyword>
<name>A0AAP6BM10_9ACTN</name>
<comment type="caution">
    <text evidence="1">The sequence shown here is derived from an EMBL/GenBank/DDBJ whole genome shotgun (WGS) entry which is preliminary data.</text>
</comment>
<dbReference type="EMBL" id="JARAWC010000078">
    <property type="protein sequence ID" value="MDX2967028.1"/>
    <property type="molecule type" value="Genomic_DNA"/>
</dbReference>
<dbReference type="AlphaFoldDB" id="A0AAP6BM10"/>
<dbReference type="Proteomes" id="UP001282288">
    <property type="component" value="Unassembled WGS sequence"/>
</dbReference>